<feature type="transmembrane region" description="Helical" evidence="1">
    <location>
        <begin position="84"/>
        <end position="103"/>
    </location>
</feature>
<feature type="transmembrane region" description="Helical" evidence="1">
    <location>
        <begin position="167"/>
        <end position="186"/>
    </location>
</feature>
<feature type="transmembrane region" description="Helical" evidence="1">
    <location>
        <begin position="246"/>
        <end position="264"/>
    </location>
</feature>
<reference evidence="2" key="2">
    <citation type="submission" date="2021-09" db="EMBL/GenBank/DDBJ databases">
        <authorList>
            <person name="Gilroy R."/>
        </authorList>
    </citation>
    <scope>NUCLEOTIDE SEQUENCE</scope>
    <source>
        <strain evidence="2">CHK160-4876</strain>
    </source>
</reference>
<dbReference type="NCBIfam" id="TIGR02206">
    <property type="entry name" value="intg_mem_TP0381"/>
    <property type="match status" value="1"/>
</dbReference>
<protein>
    <submittedName>
        <fullName evidence="2">TIGR02206 family membrane protein</fullName>
    </submittedName>
</protein>
<keyword evidence="1" id="KW-1133">Transmembrane helix</keyword>
<reference evidence="2" key="1">
    <citation type="journal article" date="2021" name="PeerJ">
        <title>Extensive microbial diversity within the chicken gut microbiome revealed by metagenomics and culture.</title>
        <authorList>
            <person name="Gilroy R."/>
            <person name="Ravi A."/>
            <person name="Getino M."/>
            <person name="Pursley I."/>
            <person name="Horton D.L."/>
            <person name="Alikhan N.F."/>
            <person name="Baker D."/>
            <person name="Gharbi K."/>
            <person name="Hall N."/>
            <person name="Watson M."/>
            <person name="Adriaenssens E.M."/>
            <person name="Foster-Nyarko E."/>
            <person name="Jarju S."/>
            <person name="Secka A."/>
            <person name="Antonio M."/>
            <person name="Oren A."/>
            <person name="Chaudhuri R.R."/>
            <person name="La Ragione R."/>
            <person name="Hildebrand F."/>
            <person name="Pallen M.J."/>
        </authorList>
    </citation>
    <scope>NUCLEOTIDE SEQUENCE</scope>
    <source>
        <strain evidence="2">CHK160-4876</strain>
    </source>
</reference>
<proteinExistence type="predicted"/>
<accession>A0A921NCB7</accession>
<dbReference type="AlphaFoldDB" id="A0A921NCB7"/>
<organism evidence="2 3">
    <name type="scientific">Metalysinibacillus jejuensis</name>
    <dbReference type="NCBI Taxonomy" id="914327"/>
    <lineage>
        <taxon>Bacteria</taxon>
        <taxon>Bacillati</taxon>
        <taxon>Bacillota</taxon>
        <taxon>Bacilli</taxon>
        <taxon>Bacillales</taxon>
        <taxon>Caryophanaceae</taxon>
        <taxon>Metalysinibacillus</taxon>
    </lineage>
</organism>
<dbReference type="EMBL" id="DYTV01000093">
    <property type="protein sequence ID" value="HJH11409.1"/>
    <property type="molecule type" value="Genomic_DNA"/>
</dbReference>
<evidence type="ECO:0000313" key="2">
    <source>
        <dbReference type="EMBL" id="HJH11409.1"/>
    </source>
</evidence>
<feature type="transmembrane region" description="Helical" evidence="1">
    <location>
        <begin position="52"/>
        <end position="72"/>
    </location>
</feature>
<feature type="transmembrane region" description="Helical" evidence="1">
    <location>
        <begin position="207"/>
        <end position="226"/>
    </location>
</feature>
<keyword evidence="1" id="KW-0472">Membrane</keyword>
<evidence type="ECO:0000256" key="1">
    <source>
        <dbReference type="SAM" id="Phobius"/>
    </source>
</evidence>
<keyword evidence="1" id="KW-0812">Transmembrane</keyword>
<gene>
    <name evidence="2" type="ORF">K8V30_06970</name>
</gene>
<comment type="caution">
    <text evidence="2">The sequence shown here is derived from an EMBL/GenBank/DDBJ whole genome shotgun (WGS) entry which is preliminary data.</text>
</comment>
<name>A0A921NCB7_9BACL</name>
<evidence type="ECO:0000313" key="3">
    <source>
        <dbReference type="Proteomes" id="UP000700212"/>
    </source>
</evidence>
<feature type="transmembrane region" description="Helical" evidence="1">
    <location>
        <begin position="115"/>
        <end position="132"/>
    </location>
</feature>
<dbReference type="InterPro" id="IPR011737">
    <property type="entry name" value="CHP02206_TP0381"/>
</dbReference>
<dbReference type="Pfam" id="PF14808">
    <property type="entry name" value="TMEM164"/>
    <property type="match status" value="1"/>
</dbReference>
<sequence>MLAKTPLKACQQHLPLPTLFSSHHTKLFIVKGGLIIYQLYHSSRPIFPTFSWPHLLLLGIIFLLAYLIVRYINDTLPSRYITSIRCTLVITLIVQQFLLYSWYVMNDEWHIADALPLYPCRLTTLLVLLMLITKRTILLNFTFYWGVIGACLALLSPDTNQLGFPNAMFIQFFLGHASLLIGILFISKITKFTVTKKGLLLTYKQSLLYFALLLLINEIFGSNYAYLRTLPPSIFLTWAPSYPWHIPLVIVAIFLLFYVLYLLCRKRLA</sequence>
<feature type="transmembrane region" description="Helical" evidence="1">
    <location>
        <begin position="137"/>
        <end position="155"/>
    </location>
</feature>
<dbReference type="Proteomes" id="UP000700212">
    <property type="component" value="Unassembled WGS sequence"/>
</dbReference>